<dbReference type="Proteomes" id="UP000184241">
    <property type="component" value="Unassembled WGS sequence"/>
</dbReference>
<evidence type="ECO:0000313" key="2">
    <source>
        <dbReference type="Proteomes" id="UP000184241"/>
    </source>
</evidence>
<dbReference type="EMBL" id="FQXU01000003">
    <property type="protein sequence ID" value="SHH59066.1"/>
    <property type="molecule type" value="Genomic_DNA"/>
</dbReference>
<proteinExistence type="predicted"/>
<evidence type="ECO:0008006" key="3">
    <source>
        <dbReference type="Google" id="ProtNLM"/>
    </source>
</evidence>
<evidence type="ECO:0000313" key="1">
    <source>
        <dbReference type="EMBL" id="SHH59066.1"/>
    </source>
</evidence>
<organism evidence="1 2">
    <name type="scientific">Clostridium intestinale DSM 6191</name>
    <dbReference type="NCBI Taxonomy" id="1121320"/>
    <lineage>
        <taxon>Bacteria</taxon>
        <taxon>Bacillati</taxon>
        <taxon>Bacillota</taxon>
        <taxon>Clostridia</taxon>
        <taxon>Eubacteriales</taxon>
        <taxon>Clostridiaceae</taxon>
        <taxon>Clostridium</taxon>
    </lineage>
</organism>
<name>A0A1M5U880_9CLOT</name>
<sequence>MGEVQLQQLLNKDNKVQLYTLDFPENILNLDRKNEFGISLMSLDEDVRNELEPNSPSYLERISCLKDVHDSGFKTFINLEINPKIKLESAALSKLLKIVSFVDKILIKKSSFDINDIIFNYYYDAIVDYCNKNYIKYSILD</sequence>
<dbReference type="RefSeq" id="WP_073016254.1">
    <property type="nucleotide sequence ID" value="NZ_FQXU01000003.1"/>
</dbReference>
<reference evidence="1 2" key="1">
    <citation type="submission" date="2016-11" db="EMBL/GenBank/DDBJ databases">
        <authorList>
            <person name="Jaros S."/>
            <person name="Januszkiewicz K."/>
            <person name="Wedrychowicz H."/>
        </authorList>
    </citation>
    <scope>NUCLEOTIDE SEQUENCE [LARGE SCALE GENOMIC DNA]</scope>
    <source>
        <strain evidence="1 2">DSM 6191</strain>
    </source>
</reference>
<dbReference type="AlphaFoldDB" id="A0A1M5U880"/>
<accession>A0A1M5U880</accession>
<gene>
    <name evidence="1" type="ORF">SAMN02745941_00436</name>
</gene>
<protein>
    <recommendedName>
        <fullName evidence="3">EAL domain-containing protein</fullName>
    </recommendedName>
</protein>